<dbReference type="Pfam" id="PF00587">
    <property type="entry name" value="tRNA-synt_2b"/>
    <property type="match status" value="1"/>
</dbReference>
<evidence type="ECO:0000259" key="16">
    <source>
        <dbReference type="PROSITE" id="PS50862"/>
    </source>
</evidence>
<gene>
    <name evidence="17" type="ORF">UFOPK3139_03241</name>
    <name evidence="18" type="ORF">UFOPK3543_00581</name>
    <name evidence="19" type="ORF">UFOPK3967_01291</name>
</gene>
<dbReference type="SUPFAM" id="SSF46589">
    <property type="entry name" value="tRNA-binding arm"/>
    <property type="match status" value="1"/>
</dbReference>
<evidence type="ECO:0000256" key="11">
    <source>
        <dbReference type="ARBA" id="ARBA00031113"/>
    </source>
</evidence>
<feature type="domain" description="Aminoacyl-transfer RNA synthetases class-II family profile" evidence="16">
    <location>
        <begin position="177"/>
        <end position="412"/>
    </location>
</feature>
<dbReference type="PRINTS" id="PR00981">
    <property type="entry name" value="TRNASYNTHSER"/>
</dbReference>
<dbReference type="InterPro" id="IPR015866">
    <property type="entry name" value="Ser-tRNA-synth_1_N"/>
</dbReference>
<evidence type="ECO:0000256" key="14">
    <source>
        <dbReference type="ARBA" id="ARBA00047929"/>
    </source>
</evidence>
<dbReference type="PROSITE" id="PS50862">
    <property type="entry name" value="AA_TRNA_LIGASE_II"/>
    <property type="match status" value="1"/>
</dbReference>
<organism evidence="19">
    <name type="scientific">freshwater metagenome</name>
    <dbReference type="NCBI Taxonomy" id="449393"/>
    <lineage>
        <taxon>unclassified sequences</taxon>
        <taxon>metagenomes</taxon>
        <taxon>ecological metagenomes</taxon>
    </lineage>
</organism>
<dbReference type="InterPro" id="IPR002317">
    <property type="entry name" value="Ser-tRNA-ligase_type_1"/>
</dbReference>
<comment type="pathway">
    <text evidence="2">Aminoacyl-tRNA biosynthesis; selenocysteinyl-tRNA(Sec) biosynthesis; L-seryl-tRNA(Sec) from L-serine and tRNA(Sec): step 1/1.</text>
</comment>
<keyword evidence="7" id="KW-0547">Nucleotide-binding</keyword>
<dbReference type="Gene3D" id="1.10.287.40">
    <property type="entry name" value="Serine-tRNA synthetase, tRNA binding domain"/>
    <property type="match status" value="1"/>
</dbReference>
<evidence type="ECO:0000256" key="13">
    <source>
        <dbReference type="ARBA" id="ARBA00039158"/>
    </source>
</evidence>
<evidence type="ECO:0000313" key="19">
    <source>
        <dbReference type="EMBL" id="CAB4995399.1"/>
    </source>
</evidence>
<dbReference type="PIRSF" id="PIRSF001529">
    <property type="entry name" value="Ser-tRNA-synth_IIa"/>
    <property type="match status" value="1"/>
</dbReference>
<dbReference type="PANTHER" id="PTHR43697:SF1">
    <property type="entry name" value="SERINE--TRNA LIGASE"/>
    <property type="match status" value="1"/>
</dbReference>
<dbReference type="NCBIfam" id="TIGR00414">
    <property type="entry name" value="serS"/>
    <property type="match status" value="1"/>
</dbReference>
<dbReference type="EMBL" id="CAFABA010000237">
    <property type="protein sequence ID" value="CAB4836796.1"/>
    <property type="molecule type" value="Genomic_DNA"/>
</dbReference>
<evidence type="ECO:0000256" key="10">
    <source>
        <dbReference type="ARBA" id="ARBA00023146"/>
    </source>
</evidence>
<evidence type="ECO:0000256" key="15">
    <source>
        <dbReference type="ARBA" id="ARBA00048823"/>
    </source>
</evidence>
<keyword evidence="8" id="KW-0067">ATP-binding</keyword>
<dbReference type="GO" id="GO:0005524">
    <property type="term" value="F:ATP binding"/>
    <property type="evidence" value="ECO:0007669"/>
    <property type="project" value="UniProtKB-KW"/>
</dbReference>
<dbReference type="AlphaFoldDB" id="A0A6J7NX51"/>
<dbReference type="InterPro" id="IPR042103">
    <property type="entry name" value="SerRS_1_N_sf"/>
</dbReference>
<evidence type="ECO:0000256" key="9">
    <source>
        <dbReference type="ARBA" id="ARBA00022917"/>
    </source>
</evidence>
<keyword evidence="9" id="KW-0648">Protein biosynthesis</keyword>
<dbReference type="InterPro" id="IPR002314">
    <property type="entry name" value="aa-tRNA-synt_IIb"/>
</dbReference>
<dbReference type="GO" id="GO:0006434">
    <property type="term" value="P:seryl-tRNA aminoacylation"/>
    <property type="evidence" value="ECO:0007669"/>
    <property type="project" value="InterPro"/>
</dbReference>
<evidence type="ECO:0000256" key="5">
    <source>
        <dbReference type="ARBA" id="ARBA00022490"/>
    </source>
</evidence>
<dbReference type="InterPro" id="IPR006195">
    <property type="entry name" value="aa-tRNA-synth_II"/>
</dbReference>
<evidence type="ECO:0000256" key="3">
    <source>
        <dbReference type="ARBA" id="ARBA00010728"/>
    </source>
</evidence>
<dbReference type="EMBL" id="CAFBMH010000013">
    <property type="protein sequence ID" value="CAB4895926.1"/>
    <property type="molecule type" value="Genomic_DNA"/>
</dbReference>
<keyword evidence="5" id="KW-0963">Cytoplasm</keyword>
<reference evidence="19" key="1">
    <citation type="submission" date="2020-05" db="EMBL/GenBank/DDBJ databases">
        <authorList>
            <person name="Chiriac C."/>
            <person name="Salcher M."/>
            <person name="Ghai R."/>
            <person name="Kavagutti S V."/>
        </authorList>
    </citation>
    <scope>NUCLEOTIDE SEQUENCE</scope>
</reference>
<dbReference type="Gene3D" id="3.30.930.10">
    <property type="entry name" value="Bira Bifunctional Protein, Domain 2"/>
    <property type="match status" value="1"/>
</dbReference>
<comment type="catalytic activity">
    <reaction evidence="15">
        <text>tRNA(Ser) + L-serine + ATP = L-seryl-tRNA(Ser) + AMP + diphosphate + H(+)</text>
        <dbReference type="Rhea" id="RHEA:12292"/>
        <dbReference type="Rhea" id="RHEA-COMP:9669"/>
        <dbReference type="Rhea" id="RHEA-COMP:9703"/>
        <dbReference type="ChEBI" id="CHEBI:15378"/>
        <dbReference type="ChEBI" id="CHEBI:30616"/>
        <dbReference type="ChEBI" id="CHEBI:33019"/>
        <dbReference type="ChEBI" id="CHEBI:33384"/>
        <dbReference type="ChEBI" id="CHEBI:78442"/>
        <dbReference type="ChEBI" id="CHEBI:78533"/>
        <dbReference type="ChEBI" id="CHEBI:456215"/>
        <dbReference type="EC" id="6.1.1.11"/>
    </reaction>
</comment>
<evidence type="ECO:0000256" key="1">
    <source>
        <dbReference type="ARBA" id="ARBA00004496"/>
    </source>
</evidence>
<sequence length="428" mass="47506">MLDIRRIRAEPEAVKAALARRGHDTSAIDEVVELDRSQRSTAEQRDLVRRDISNLSKQVGQLRRSGSAAESDELMARSRALGDDERTLTARADDLATEVREHLLRIANTPAPECPDGADEHANVVLRVENFDPDSYAPHQRVPHWEIGEALGILDVERGAKMSGSMFVLYRRKGAALVRALVQYALDRNADSYEEIRPPTLVRTDTMIATGHLPKFADDAYYLERDDLWAIPTAEVPLTSLARDEILDESVLPMRLMAHTSCFRREAGSAGRDTRGLLRVHEFDKVEILAYTTPEQASAAHDDILGRAEALIRDLGLAYRIVDICTGDLGSSSARTWDIEVYAPGADRWLEVSSCSWFADYQARRANIRYRPAGQKGTQLVNTLNGSALAVPRVWAALVETYRQPDGTIALPDVLAPYLRGDAIIPTA</sequence>
<dbReference type="InterPro" id="IPR010978">
    <property type="entry name" value="tRNA-bd_arm"/>
</dbReference>
<dbReference type="Pfam" id="PF02403">
    <property type="entry name" value="Seryl_tRNA_N"/>
    <property type="match status" value="1"/>
</dbReference>
<evidence type="ECO:0000313" key="17">
    <source>
        <dbReference type="EMBL" id="CAB4836796.1"/>
    </source>
</evidence>
<dbReference type="EC" id="6.1.1.11" evidence="4"/>
<keyword evidence="6" id="KW-0436">Ligase</keyword>
<dbReference type="EMBL" id="CAFBOS010000068">
    <property type="protein sequence ID" value="CAB4995399.1"/>
    <property type="molecule type" value="Genomic_DNA"/>
</dbReference>
<accession>A0A6J7NX51</accession>
<comment type="catalytic activity">
    <reaction evidence="14">
        <text>tRNA(Sec) + L-serine + ATP = L-seryl-tRNA(Sec) + AMP + diphosphate + H(+)</text>
        <dbReference type="Rhea" id="RHEA:42580"/>
        <dbReference type="Rhea" id="RHEA-COMP:9742"/>
        <dbReference type="Rhea" id="RHEA-COMP:10128"/>
        <dbReference type="ChEBI" id="CHEBI:15378"/>
        <dbReference type="ChEBI" id="CHEBI:30616"/>
        <dbReference type="ChEBI" id="CHEBI:33019"/>
        <dbReference type="ChEBI" id="CHEBI:33384"/>
        <dbReference type="ChEBI" id="CHEBI:78442"/>
        <dbReference type="ChEBI" id="CHEBI:78533"/>
        <dbReference type="ChEBI" id="CHEBI:456215"/>
        <dbReference type="EC" id="6.1.1.11"/>
    </reaction>
</comment>
<dbReference type="PANTHER" id="PTHR43697">
    <property type="entry name" value="SERYL-TRNA SYNTHETASE"/>
    <property type="match status" value="1"/>
</dbReference>
<evidence type="ECO:0000256" key="7">
    <source>
        <dbReference type="ARBA" id="ARBA00022741"/>
    </source>
</evidence>
<comment type="similarity">
    <text evidence="3">Belongs to the class-II aminoacyl-tRNA synthetase family. Type-1 seryl-tRNA synthetase subfamily.</text>
</comment>
<dbReference type="SUPFAM" id="SSF55681">
    <property type="entry name" value="Class II aaRS and biotin synthetases"/>
    <property type="match status" value="1"/>
</dbReference>
<name>A0A6J7NX51_9ZZZZ</name>
<evidence type="ECO:0000256" key="8">
    <source>
        <dbReference type="ARBA" id="ARBA00022840"/>
    </source>
</evidence>
<dbReference type="GO" id="GO:0004828">
    <property type="term" value="F:serine-tRNA ligase activity"/>
    <property type="evidence" value="ECO:0007669"/>
    <property type="project" value="UniProtKB-EC"/>
</dbReference>
<proteinExistence type="inferred from homology"/>
<protein>
    <recommendedName>
        <fullName evidence="13">Serine--tRNA ligase</fullName>
        <ecNumber evidence="4">6.1.1.11</ecNumber>
    </recommendedName>
    <alternativeName>
        <fullName evidence="11">Seryl-tRNA synthetase</fullName>
    </alternativeName>
    <alternativeName>
        <fullName evidence="12">Seryl-tRNA(Ser/Sec) synthetase</fullName>
    </alternativeName>
</protein>
<evidence type="ECO:0000256" key="4">
    <source>
        <dbReference type="ARBA" id="ARBA00012840"/>
    </source>
</evidence>
<evidence type="ECO:0000256" key="12">
    <source>
        <dbReference type="ARBA" id="ARBA00033352"/>
    </source>
</evidence>
<dbReference type="GO" id="GO:0005737">
    <property type="term" value="C:cytoplasm"/>
    <property type="evidence" value="ECO:0007669"/>
    <property type="project" value="UniProtKB-SubCell"/>
</dbReference>
<keyword evidence="10" id="KW-0030">Aminoacyl-tRNA synthetase</keyword>
<evidence type="ECO:0000256" key="2">
    <source>
        <dbReference type="ARBA" id="ARBA00005045"/>
    </source>
</evidence>
<dbReference type="InterPro" id="IPR045864">
    <property type="entry name" value="aa-tRNA-synth_II/BPL/LPL"/>
</dbReference>
<evidence type="ECO:0000313" key="18">
    <source>
        <dbReference type="EMBL" id="CAB4895926.1"/>
    </source>
</evidence>
<comment type="subcellular location">
    <subcellularLocation>
        <location evidence="1">Cytoplasm</location>
    </subcellularLocation>
</comment>
<evidence type="ECO:0000256" key="6">
    <source>
        <dbReference type="ARBA" id="ARBA00022598"/>
    </source>
</evidence>